<dbReference type="Proteomes" id="UP000006055">
    <property type="component" value="Chromosome"/>
</dbReference>
<dbReference type="STRING" id="706587.Desti_2558"/>
<reference evidence="2" key="1">
    <citation type="submission" date="2012-06" db="EMBL/GenBank/DDBJ databases">
        <title>Complete sequence of chromosome of Desulfomonile tiedjei DSM 6799.</title>
        <authorList>
            <person name="Lucas S."/>
            <person name="Copeland A."/>
            <person name="Lapidus A."/>
            <person name="Glavina del Rio T."/>
            <person name="Dalin E."/>
            <person name="Tice H."/>
            <person name="Bruce D."/>
            <person name="Goodwin L."/>
            <person name="Pitluck S."/>
            <person name="Peters L."/>
            <person name="Ovchinnikova G."/>
            <person name="Zeytun A."/>
            <person name="Lu M."/>
            <person name="Kyrpides N."/>
            <person name="Mavromatis K."/>
            <person name="Ivanova N."/>
            <person name="Brettin T."/>
            <person name="Detter J.C."/>
            <person name="Han C."/>
            <person name="Larimer F."/>
            <person name="Land M."/>
            <person name="Hauser L."/>
            <person name="Markowitz V."/>
            <person name="Cheng J.-F."/>
            <person name="Hugenholtz P."/>
            <person name="Woyke T."/>
            <person name="Wu D."/>
            <person name="Spring S."/>
            <person name="Schroeder M."/>
            <person name="Brambilla E."/>
            <person name="Klenk H.-P."/>
            <person name="Eisen J.A."/>
        </authorList>
    </citation>
    <scope>NUCLEOTIDE SEQUENCE [LARGE SCALE GENOMIC DNA]</scope>
    <source>
        <strain evidence="2">ATCC 49306 / DSM 6799 / DCB-1</strain>
    </source>
</reference>
<accession>I4C6P7</accession>
<dbReference type="EMBL" id="CP003360">
    <property type="protein sequence ID" value="AFM25238.1"/>
    <property type="molecule type" value="Genomic_DNA"/>
</dbReference>
<dbReference type="KEGG" id="dti:Desti_2558"/>
<evidence type="ECO:0000313" key="2">
    <source>
        <dbReference type="Proteomes" id="UP000006055"/>
    </source>
</evidence>
<dbReference type="eggNOG" id="ENOG5032RQK">
    <property type="taxonomic scope" value="Bacteria"/>
</dbReference>
<evidence type="ECO:0008006" key="3">
    <source>
        <dbReference type="Google" id="ProtNLM"/>
    </source>
</evidence>
<organism evidence="1 2">
    <name type="scientific">Desulfomonile tiedjei (strain ATCC 49306 / DSM 6799 / DCB-1)</name>
    <dbReference type="NCBI Taxonomy" id="706587"/>
    <lineage>
        <taxon>Bacteria</taxon>
        <taxon>Pseudomonadati</taxon>
        <taxon>Thermodesulfobacteriota</taxon>
        <taxon>Desulfomonilia</taxon>
        <taxon>Desulfomonilales</taxon>
        <taxon>Desulfomonilaceae</taxon>
        <taxon>Desulfomonile</taxon>
    </lineage>
</organism>
<proteinExistence type="predicted"/>
<evidence type="ECO:0000313" key="1">
    <source>
        <dbReference type="EMBL" id="AFM25238.1"/>
    </source>
</evidence>
<dbReference type="HOGENOM" id="CLU_114103_0_0_7"/>
<dbReference type="AlphaFoldDB" id="I4C6P7"/>
<dbReference type="InterPro" id="IPR025529">
    <property type="entry name" value="DUF4416"/>
</dbReference>
<dbReference type="Pfam" id="PF14385">
    <property type="entry name" value="DUF4416"/>
    <property type="match status" value="1"/>
</dbReference>
<sequence>MSTPVVPEFARLVLSVLCPDENILPVIKPLLERELGPVEEEIGPLEFPFTSYYDREMGPGIRRWLWVFEHLLDRSRLAPVKCLTNRIEQTYTIDGKRTFNLDPGFMTLGNFVLATGKNNAHRIYLKDGIFADLTLIYRSGSYHPLEWTYPDYADNGLISILNQLREQYKCRLTEPACARAPLRA</sequence>
<keyword evidence="2" id="KW-1185">Reference proteome</keyword>
<name>I4C6P7_DESTA</name>
<protein>
    <recommendedName>
        <fullName evidence="3">DUF4416 family protein</fullName>
    </recommendedName>
</protein>
<dbReference type="OrthoDB" id="9788989at2"/>
<dbReference type="RefSeq" id="WP_014810380.1">
    <property type="nucleotide sequence ID" value="NC_018025.1"/>
</dbReference>
<gene>
    <name evidence="1" type="ordered locus">Desti_2558</name>
</gene>